<dbReference type="Gene3D" id="3.10.10.10">
    <property type="entry name" value="HIV Type 1 Reverse Transcriptase, subunit A, domain 1"/>
    <property type="match status" value="1"/>
</dbReference>
<keyword evidence="1" id="KW-0808">Transferase</keyword>
<comment type="caution">
    <text evidence="6">The sequence shown here is derived from an EMBL/GenBank/DDBJ whole genome shotgun (WGS) entry which is preliminary data.</text>
</comment>
<dbReference type="SUPFAM" id="SSF56672">
    <property type="entry name" value="DNA/RNA polymerases"/>
    <property type="match status" value="1"/>
</dbReference>
<dbReference type="EMBL" id="MRZV01000165">
    <property type="protein sequence ID" value="PIK56750.1"/>
    <property type="molecule type" value="Genomic_DNA"/>
</dbReference>
<keyword evidence="7" id="KW-1185">Reference proteome</keyword>
<feature type="region of interest" description="Disordered" evidence="5">
    <location>
        <begin position="321"/>
        <end position="350"/>
    </location>
</feature>
<sequence>MRGYVPVGGTIQRKDKEHRDKNRGARALTKRARRQTSEMQVLWEQTHLWEEPVSCIWKDLFQMRQEEPFCNSMQNSYTQSEDVNTVNLLTPPKTENNINYINYKQQSHIYADMSIDEVRVTFQIDSGATCNILPSSVMKKLGKQNIKQTSQVLSMYNGSTSEPNGKCKLKLVNPKNGKKYRAEFVIVDNDIAIPLLGSKAVQQMGLIEIRHENIAKPLGINAITNANDGKNVKVGKQGQITNVENLYQEYNDVFEGIGQLEGEYKLQLDPNAVPVVHPLRRFPVAIRDNLKAELDRLVKQNIIKPVSEPCKSLCLQSSDCGKAGENENMYRPQRPKQESHAQPLSDAYLS</sequence>
<evidence type="ECO:0000313" key="6">
    <source>
        <dbReference type="EMBL" id="PIK56750.1"/>
    </source>
</evidence>
<feature type="compositionally biased region" description="Basic and acidic residues" evidence="5">
    <location>
        <begin position="12"/>
        <end position="23"/>
    </location>
</feature>
<dbReference type="AlphaFoldDB" id="A0A2G8L9C9"/>
<keyword evidence="2" id="KW-0548">Nucleotidyltransferase</keyword>
<dbReference type="Proteomes" id="UP000230750">
    <property type="component" value="Unassembled WGS sequence"/>
</dbReference>
<name>A0A2G8L9C9_STIJA</name>
<keyword evidence="4" id="KW-0378">Hydrolase</keyword>
<evidence type="ECO:0000256" key="4">
    <source>
        <dbReference type="ARBA" id="ARBA00022759"/>
    </source>
</evidence>
<dbReference type="GO" id="GO:0016779">
    <property type="term" value="F:nucleotidyltransferase activity"/>
    <property type="evidence" value="ECO:0007669"/>
    <property type="project" value="UniProtKB-KW"/>
</dbReference>
<reference evidence="6 7" key="1">
    <citation type="journal article" date="2017" name="PLoS Biol.">
        <title>The sea cucumber genome provides insights into morphological evolution and visceral regeneration.</title>
        <authorList>
            <person name="Zhang X."/>
            <person name="Sun L."/>
            <person name="Yuan J."/>
            <person name="Sun Y."/>
            <person name="Gao Y."/>
            <person name="Zhang L."/>
            <person name="Li S."/>
            <person name="Dai H."/>
            <person name="Hamel J.F."/>
            <person name="Liu C."/>
            <person name="Yu Y."/>
            <person name="Liu S."/>
            <person name="Lin W."/>
            <person name="Guo K."/>
            <person name="Jin S."/>
            <person name="Xu P."/>
            <person name="Storey K.B."/>
            <person name="Huan P."/>
            <person name="Zhang T."/>
            <person name="Zhou Y."/>
            <person name="Zhang J."/>
            <person name="Lin C."/>
            <person name="Li X."/>
            <person name="Xing L."/>
            <person name="Huo D."/>
            <person name="Sun M."/>
            <person name="Wang L."/>
            <person name="Mercier A."/>
            <person name="Li F."/>
            <person name="Yang H."/>
            <person name="Xiang J."/>
        </authorList>
    </citation>
    <scope>NUCLEOTIDE SEQUENCE [LARGE SCALE GENOMIC DNA]</scope>
    <source>
        <strain evidence="6">Shaxun</strain>
        <tissue evidence="6">Muscle</tissue>
    </source>
</reference>
<evidence type="ECO:0000256" key="3">
    <source>
        <dbReference type="ARBA" id="ARBA00022722"/>
    </source>
</evidence>
<dbReference type="PANTHER" id="PTHR37984:SF5">
    <property type="entry name" value="PROTEIN NYNRIN-LIKE"/>
    <property type="match status" value="1"/>
</dbReference>
<feature type="region of interest" description="Disordered" evidence="5">
    <location>
        <begin position="1"/>
        <end position="31"/>
    </location>
</feature>
<dbReference type="InterPro" id="IPR050951">
    <property type="entry name" value="Retrovirus_Pol_polyprotein"/>
</dbReference>
<dbReference type="Gene3D" id="2.40.70.10">
    <property type="entry name" value="Acid Proteases"/>
    <property type="match status" value="1"/>
</dbReference>
<keyword evidence="3" id="KW-0540">Nuclease</keyword>
<evidence type="ECO:0000256" key="5">
    <source>
        <dbReference type="SAM" id="MobiDB-lite"/>
    </source>
</evidence>
<dbReference type="OrthoDB" id="5972316at2759"/>
<gene>
    <name evidence="6" type="ORF">BSL78_06331</name>
</gene>
<organism evidence="6 7">
    <name type="scientific">Stichopus japonicus</name>
    <name type="common">Sea cucumber</name>
    <dbReference type="NCBI Taxonomy" id="307972"/>
    <lineage>
        <taxon>Eukaryota</taxon>
        <taxon>Metazoa</taxon>
        <taxon>Echinodermata</taxon>
        <taxon>Eleutherozoa</taxon>
        <taxon>Echinozoa</taxon>
        <taxon>Holothuroidea</taxon>
        <taxon>Aspidochirotacea</taxon>
        <taxon>Aspidochirotida</taxon>
        <taxon>Stichopodidae</taxon>
        <taxon>Apostichopus</taxon>
    </lineage>
</organism>
<evidence type="ECO:0000256" key="1">
    <source>
        <dbReference type="ARBA" id="ARBA00022679"/>
    </source>
</evidence>
<evidence type="ECO:0008006" key="8">
    <source>
        <dbReference type="Google" id="ProtNLM"/>
    </source>
</evidence>
<evidence type="ECO:0000313" key="7">
    <source>
        <dbReference type="Proteomes" id="UP000230750"/>
    </source>
</evidence>
<protein>
    <recommendedName>
        <fullName evidence="8">Peptidase A2 domain-containing protein</fullName>
    </recommendedName>
</protein>
<keyword evidence="4" id="KW-0255">Endonuclease</keyword>
<dbReference type="SUPFAM" id="SSF50630">
    <property type="entry name" value="Acid proteases"/>
    <property type="match status" value="1"/>
</dbReference>
<dbReference type="InterPro" id="IPR021109">
    <property type="entry name" value="Peptidase_aspartic_dom_sf"/>
</dbReference>
<dbReference type="STRING" id="307972.A0A2G8L9C9"/>
<accession>A0A2G8L9C9</accession>
<dbReference type="Pfam" id="PF13975">
    <property type="entry name" value="gag-asp_proteas"/>
    <property type="match status" value="1"/>
</dbReference>
<proteinExistence type="predicted"/>
<dbReference type="InterPro" id="IPR043502">
    <property type="entry name" value="DNA/RNA_pol_sf"/>
</dbReference>
<evidence type="ECO:0000256" key="2">
    <source>
        <dbReference type="ARBA" id="ARBA00022695"/>
    </source>
</evidence>
<dbReference type="GO" id="GO:0004519">
    <property type="term" value="F:endonuclease activity"/>
    <property type="evidence" value="ECO:0007669"/>
    <property type="project" value="UniProtKB-KW"/>
</dbReference>
<dbReference type="PANTHER" id="PTHR37984">
    <property type="entry name" value="PROTEIN CBG26694"/>
    <property type="match status" value="1"/>
</dbReference>
<dbReference type="CDD" id="cd05481">
    <property type="entry name" value="retropepsin_like_LTR_1"/>
    <property type="match status" value="1"/>
</dbReference>